<gene>
    <name evidence="2" type="ORF">PoB_007194700</name>
</gene>
<evidence type="ECO:0000313" key="2">
    <source>
        <dbReference type="EMBL" id="GFO45442.1"/>
    </source>
</evidence>
<dbReference type="Proteomes" id="UP000735302">
    <property type="component" value="Unassembled WGS sequence"/>
</dbReference>
<dbReference type="AlphaFoldDB" id="A0AAV4DMV8"/>
<feature type="compositionally biased region" description="Gly residues" evidence="1">
    <location>
        <begin position="112"/>
        <end position="131"/>
    </location>
</feature>
<comment type="caution">
    <text evidence="2">The sequence shown here is derived from an EMBL/GenBank/DDBJ whole genome shotgun (WGS) entry which is preliminary data.</text>
</comment>
<reference evidence="2 3" key="1">
    <citation type="journal article" date="2021" name="Elife">
        <title>Chloroplast acquisition without the gene transfer in kleptoplastic sea slugs, Plakobranchus ocellatus.</title>
        <authorList>
            <person name="Maeda T."/>
            <person name="Takahashi S."/>
            <person name="Yoshida T."/>
            <person name="Shimamura S."/>
            <person name="Takaki Y."/>
            <person name="Nagai Y."/>
            <person name="Toyoda A."/>
            <person name="Suzuki Y."/>
            <person name="Arimoto A."/>
            <person name="Ishii H."/>
            <person name="Satoh N."/>
            <person name="Nishiyama T."/>
            <person name="Hasebe M."/>
            <person name="Maruyama T."/>
            <person name="Minagawa J."/>
            <person name="Obokata J."/>
            <person name="Shigenobu S."/>
        </authorList>
    </citation>
    <scope>NUCLEOTIDE SEQUENCE [LARGE SCALE GENOMIC DNA]</scope>
</reference>
<name>A0AAV4DMV8_9GAST</name>
<organism evidence="2 3">
    <name type="scientific">Plakobranchus ocellatus</name>
    <dbReference type="NCBI Taxonomy" id="259542"/>
    <lineage>
        <taxon>Eukaryota</taxon>
        <taxon>Metazoa</taxon>
        <taxon>Spiralia</taxon>
        <taxon>Lophotrochozoa</taxon>
        <taxon>Mollusca</taxon>
        <taxon>Gastropoda</taxon>
        <taxon>Heterobranchia</taxon>
        <taxon>Euthyneura</taxon>
        <taxon>Panpulmonata</taxon>
        <taxon>Sacoglossa</taxon>
        <taxon>Placobranchoidea</taxon>
        <taxon>Plakobranchidae</taxon>
        <taxon>Plakobranchus</taxon>
    </lineage>
</organism>
<dbReference type="EMBL" id="BLXT01008059">
    <property type="protein sequence ID" value="GFO45442.1"/>
    <property type="molecule type" value="Genomic_DNA"/>
</dbReference>
<feature type="region of interest" description="Disordered" evidence="1">
    <location>
        <begin position="90"/>
        <end position="140"/>
    </location>
</feature>
<evidence type="ECO:0000313" key="3">
    <source>
        <dbReference type="Proteomes" id="UP000735302"/>
    </source>
</evidence>
<sequence>MRKKIPGPFPTPEKRSNRAQIEPVVLSLVPEIERQKASVTDKYLSIRKLAPISKGLCRSTILPVSLIIVPIDSFLRREVVVVETMVGVGVGSSRVSGDGDGGDGRGDDGRDVGGNGNGGVGGAGSNDGGDSGNRNDNDNS</sequence>
<keyword evidence="3" id="KW-1185">Reference proteome</keyword>
<proteinExistence type="predicted"/>
<protein>
    <submittedName>
        <fullName evidence="2">Uncharacterized protein</fullName>
    </submittedName>
</protein>
<evidence type="ECO:0000256" key="1">
    <source>
        <dbReference type="SAM" id="MobiDB-lite"/>
    </source>
</evidence>
<feature type="compositionally biased region" description="Basic and acidic residues" evidence="1">
    <location>
        <begin position="102"/>
        <end position="111"/>
    </location>
</feature>
<accession>A0AAV4DMV8</accession>